<organism evidence="2 3">
    <name type="scientific">Succinivibrio faecicola</name>
    <dbReference type="NCBI Taxonomy" id="2820300"/>
    <lineage>
        <taxon>Bacteria</taxon>
        <taxon>Pseudomonadati</taxon>
        <taxon>Pseudomonadota</taxon>
        <taxon>Gammaproteobacteria</taxon>
        <taxon>Aeromonadales</taxon>
        <taxon>Succinivibrionaceae</taxon>
        <taxon>Succinivibrio</taxon>
    </lineage>
</organism>
<accession>A0ABS7DE06</accession>
<proteinExistence type="predicted"/>
<sequence length="56" mass="6270">MPGIGQILYMIAFNAVAALIAAYISENCGEKLKGYSDLPFICWMTFFVISIFLLFI</sequence>
<dbReference type="RefSeq" id="WP_219936167.1">
    <property type="nucleotide sequence ID" value="NZ_JAGFNY010000002.1"/>
</dbReference>
<keyword evidence="1" id="KW-0472">Membrane</keyword>
<comment type="caution">
    <text evidence="2">The sequence shown here is derived from an EMBL/GenBank/DDBJ whole genome shotgun (WGS) entry which is preliminary data.</text>
</comment>
<feature type="transmembrane region" description="Helical" evidence="1">
    <location>
        <begin position="7"/>
        <end position="25"/>
    </location>
</feature>
<keyword evidence="1" id="KW-1133">Transmembrane helix</keyword>
<gene>
    <name evidence="2" type="ORF">J5V48_01325</name>
</gene>
<keyword evidence="3" id="KW-1185">Reference proteome</keyword>
<feature type="transmembrane region" description="Helical" evidence="1">
    <location>
        <begin position="37"/>
        <end position="55"/>
    </location>
</feature>
<name>A0ABS7DE06_9GAMM</name>
<reference evidence="2 3" key="1">
    <citation type="submission" date="2021-03" db="EMBL/GenBank/DDBJ databases">
        <title>Succinivibrio sp. nov. isolated from feces of cow.</title>
        <authorList>
            <person name="Choi J.-Y."/>
        </authorList>
    </citation>
    <scope>NUCLEOTIDE SEQUENCE [LARGE SCALE GENOMIC DNA]</scope>
    <source>
        <strain evidence="2 3">AGMB01872</strain>
    </source>
</reference>
<dbReference type="EMBL" id="JAGFNY010000002">
    <property type="protein sequence ID" value="MBW7569533.1"/>
    <property type="molecule type" value="Genomic_DNA"/>
</dbReference>
<dbReference type="Proteomes" id="UP000731465">
    <property type="component" value="Unassembled WGS sequence"/>
</dbReference>
<protein>
    <submittedName>
        <fullName evidence="2">Uncharacterized protein</fullName>
    </submittedName>
</protein>
<evidence type="ECO:0000313" key="3">
    <source>
        <dbReference type="Proteomes" id="UP000731465"/>
    </source>
</evidence>
<keyword evidence="1" id="KW-0812">Transmembrane</keyword>
<evidence type="ECO:0000313" key="2">
    <source>
        <dbReference type="EMBL" id="MBW7569533.1"/>
    </source>
</evidence>
<evidence type="ECO:0000256" key="1">
    <source>
        <dbReference type="SAM" id="Phobius"/>
    </source>
</evidence>